<evidence type="ECO:0000256" key="1">
    <source>
        <dbReference type="ARBA" id="ARBA00022618"/>
    </source>
</evidence>
<evidence type="ECO:0000256" key="5">
    <source>
        <dbReference type="HAMAP-Rule" id="MF_01197"/>
    </source>
</evidence>
<dbReference type="InterPro" id="IPR023052">
    <property type="entry name" value="Cell_div_SepF"/>
</dbReference>
<dbReference type="GO" id="GO:0005737">
    <property type="term" value="C:cytoplasm"/>
    <property type="evidence" value="ECO:0007669"/>
    <property type="project" value="UniProtKB-SubCell"/>
</dbReference>
<evidence type="ECO:0000256" key="4">
    <source>
        <dbReference type="ARBA" id="ARBA00044936"/>
    </source>
</evidence>
<protein>
    <recommendedName>
        <fullName evidence="5">Cell division protein SepF</fullName>
    </recommendedName>
</protein>
<accession>A0A1G8W3E3</accession>
<reference evidence="8" key="1">
    <citation type="submission" date="2016-10" db="EMBL/GenBank/DDBJ databases">
        <authorList>
            <person name="Varghese N."/>
            <person name="Submissions S."/>
        </authorList>
    </citation>
    <scope>NUCLEOTIDE SEQUENCE [LARGE SCALE GENOMIC DNA]</scope>
    <source>
        <strain evidence="8">DSM 19181</strain>
    </source>
</reference>
<gene>
    <name evidence="5" type="primary">sepF</name>
    <name evidence="7" type="ORF">SAMN04488098_100319</name>
</gene>
<dbReference type="PANTHER" id="PTHR35798:SF1">
    <property type="entry name" value="CELL DIVISION PROTEIN SEPF"/>
    <property type="match status" value="1"/>
</dbReference>
<dbReference type="OrthoDB" id="9815206at2"/>
<feature type="region of interest" description="Disordered" evidence="6">
    <location>
        <begin position="1"/>
        <end position="52"/>
    </location>
</feature>
<dbReference type="Proteomes" id="UP000199433">
    <property type="component" value="Unassembled WGS sequence"/>
</dbReference>
<feature type="compositionally biased region" description="Acidic residues" evidence="6">
    <location>
        <begin position="16"/>
        <end position="25"/>
    </location>
</feature>
<dbReference type="InterPro" id="IPR007561">
    <property type="entry name" value="Cell_div_SepF/SepF-rel"/>
</dbReference>
<dbReference type="HAMAP" id="MF_01197">
    <property type="entry name" value="SepF"/>
    <property type="match status" value="1"/>
</dbReference>
<evidence type="ECO:0000313" key="8">
    <source>
        <dbReference type="Proteomes" id="UP000199433"/>
    </source>
</evidence>
<dbReference type="GO" id="GO:0000917">
    <property type="term" value="P:division septum assembly"/>
    <property type="evidence" value="ECO:0007669"/>
    <property type="project" value="UniProtKB-KW"/>
</dbReference>
<dbReference type="InterPro" id="IPR038594">
    <property type="entry name" value="SepF-like_sf"/>
</dbReference>
<dbReference type="STRING" id="426701.SAMN04488098_100319"/>
<proteinExistence type="inferred from homology"/>
<dbReference type="AlphaFoldDB" id="A0A1G8W3E3"/>
<evidence type="ECO:0000313" key="7">
    <source>
        <dbReference type="EMBL" id="SDJ72901.1"/>
    </source>
</evidence>
<dbReference type="Pfam" id="PF04472">
    <property type="entry name" value="SepF"/>
    <property type="match status" value="1"/>
</dbReference>
<comment type="subcellular location">
    <subcellularLocation>
        <location evidence="5">Cytoplasm</location>
    </subcellularLocation>
    <text evidence="5">Localizes to the division site, in a FtsZ-dependent manner.</text>
</comment>
<organism evidence="7 8">
    <name type="scientific">Alkalibacterium thalassium</name>
    <dbReference type="NCBI Taxonomy" id="426701"/>
    <lineage>
        <taxon>Bacteria</taxon>
        <taxon>Bacillati</taxon>
        <taxon>Bacillota</taxon>
        <taxon>Bacilli</taxon>
        <taxon>Lactobacillales</taxon>
        <taxon>Carnobacteriaceae</taxon>
        <taxon>Alkalibacterium</taxon>
    </lineage>
</organism>
<dbReference type="PANTHER" id="PTHR35798">
    <property type="entry name" value="CELL DIVISION PROTEIN SEPF"/>
    <property type="match status" value="1"/>
</dbReference>
<comment type="function">
    <text evidence="4 5">Cell division protein that is part of the divisome complex and is recruited early to the Z-ring. Probably stimulates Z-ring formation, perhaps through the cross-linking of FtsZ protofilaments. Its function overlaps with FtsA.</text>
</comment>
<keyword evidence="3 5" id="KW-0131">Cell cycle</keyword>
<sequence length="156" mass="17752">MSIKDKLNDYFSLNDTDNDLEEDLSEQTPKKEKKKATEAAAPTYRGVDEQKKSASQNVVAINHQQALKKPRIKVIEPRLYSDVQSIADLLLGNQSVILNFRRMEKNQAKKMIDFLMGTTYAIKGDIQRLGEEIFICTPHSFEIDGAELQALKNSEY</sequence>
<keyword evidence="5" id="KW-0963">Cytoplasm</keyword>
<keyword evidence="8" id="KW-1185">Reference proteome</keyword>
<dbReference type="Gene3D" id="3.30.110.150">
    <property type="entry name" value="SepF-like protein"/>
    <property type="match status" value="1"/>
</dbReference>
<comment type="subunit">
    <text evidence="5">Homodimer. Interacts with FtsZ.</text>
</comment>
<evidence type="ECO:0000256" key="6">
    <source>
        <dbReference type="SAM" id="MobiDB-lite"/>
    </source>
</evidence>
<keyword evidence="2 5" id="KW-0717">Septation</keyword>
<dbReference type="GO" id="GO:0043093">
    <property type="term" value="P:FtsZ-dependent cytokinesis"/>
    <property type="evidence" value="ECO:0007669"/>
    <property type="project" value="UniProtKB-UniRule"/>
</dbReference>
<comment type="similarity">
    <text evidence="5">Belongs to the SepF family.</text>
</comment>
<evidence type="ECO:0000256" key="2">
    <source>
        <dbReference type="ARBA" id="ARBA00023210"/>
    </source>
</evidence>
<name>A0A1G8W3E3_9LACT</name>
<dbReference type="EMBL" id="FNFK01000003">
    <property type="protein sequence ID" value="SDJ72901.1"/>
    <property type="molecule type" value="Genomic_DNA"/>
</dbReference>
<dbReference type="RefSeq" id="WP_091264566.1">
    <property type="nucleotide sequence ID" value="NZ_FNFK01000003.1"/>
</dbReference>
<keyword evidence="1 5" id="KW-0132">Cell division</keyword>
<evidence type="ECO:0000256" key="3">
    <source>
        <dbReference type="ARBA" id="ARBA00023306"/>
    </source>
</evidence>